<keyword evidence="3" id="KW-0597">Phosphoprotein</keyword>
<dbReference type="InterPro" id="IPR001242">
    <property type="entry name" value="Condensation_dom"/>
</dbReference>
<proteinExistence type="predicted"/>
<reference evidence="5 6" key="1">
    <citation type="submission" date="2024-09" db="EMBL/GenBank/DDBJ databases">
        <title>Floridaenema gen nov. (Aerosakkonemataceae, Aerosakkonematales ord. nov., Cyanobacteria) from benthic tropical and subtropical fresh waters, with the description of four new species.</title>
        <authorList>
            <person name="Moretto J.A."/>
            <person name="Berthold D.E."/>
            <person name="Lefler F.W."/>
            <person name="Huang I.-S."/>
            <person name="Laughinghouse H. IV."/>
        </authorList>
    </citation>
    <scope>NUCLEOTIDE SEQUENCE [LARGE SCALE GENOMIC DNA]</scope>
    <source>
        <strain evidence="5 6">BLCC-F167</strain>
    </source>
</reference>
<organism evidence="5 6">
    <name type="scientific">Floridaenema evergladense BLCC-F167</name>
    <dbReference type="NCBI Taxonomy" id="3153639"/>
    <lineage>
        <taxon>Bacteria</taxon>
        <taxon>Bacillati</taxon>
        <taxon>Cyanobacteriota</taxon>
        <taxon>Cyanophyceae</taxon>
        <taxon>Oscillatoriophycideae</taxon>
        <taxon>Aerosakkonematales</taxon>
        <taxon>Aerosakkonemataceae</taxon>
        <taxon>Floridanema</taxon>
        <taxon>Floridanema evergladense</taxon>
    </lineage>
</organism>
<dbReference type="Pfam" id="PF13193">
    <property type="entry name" value="AMP-binding_C"/>
    <property type="match status" value="1"/>
</dbReference>
<dbReference type="RefSeq" id="WP_413278234.1">
    <property type="nucleotide sequence ID" value="NZ_JBHFNT010000124.1"/>
</dbReference>
<dbReference type="PANTHER" id="PTHR45527:SF1">
    <property type="entry name" value="FATTY ACID SYNTHASE"/>
    <property type="match status" value="1"/>
</dbReference>
<feature type="domain" description="Carrier" evidence="4">
    <location>
        <begin position="171"/>
        <end position="246"/>
    </location>
</feature>
<dbReference type="PROSITE" id="PS00012">
    <property type="entry name" value="PHOSPHOPANTETHEINE"/>
    <property type="match status" value="1"/>
</dbReference>
<dbReference type="SUPFAM" id="SSF56801">
    <property type="entry name" value="Acetyl-CoA synthetase-like"/>
    <property type="match status" value="1"/>
</dbReference>
<gene>
    <name evidence="5" type="ORF">ACE1CA_14975</name>
</gene>
<dbReference type="Gene3D" id="1.10.1200.10">
    <property type="entry name" value="ACP-like"/>
    <property type="match status" value="1"/>
</dbReference>
<keyword evidence="6" id="KW-1185">Reference proteome</keyword>
<dbReference type="InterPro" id="IPR025110">
    <property type="entry name" value="AMP-bd_C"/>
</dbReference>
<dbReference type="InterPro" id="IPR006162">
    <property type="entry name" value="Ppantetheine_attach_site"/>
</dbReference>
<evidence type="ECO:0000256" key="1">
    <source>
        <dbReference type="ARBA" id="ARBA00001957"/>
    </source>
</evidence>
<dbReference type="Proteomes" id="UP001576780">
    <property type="component" value="Unassembled WGS sequence"/>
</dbReference>
<dbReference type="PANTHER" id="PTHR45527">
    <property type="entry name" value="NONRIBOSOMAL PEPTIDE SYNTHETASE"/>
    <property type="match status" value="1"/>
</dbReference>
<evidence type="ECO:0000256" key="2">
    <source>
        <dbReference type="ARBA" id="ARBA00022450"/>
    </source>
</evidence>
<dbReference type="Gene3D" id="3.30.300.30">
    <property type="match status" value="1"/>
</dbReference>
<feature type="non-terminal residue" evidence="5">
    <location>
        <position position="1"/>
    </location>
</feature>
<dbReference type="SUPFAM" id="SSF47336">
    <property type="entry name" value="ACP-like"/>
    <property type="match status" value="1"/>
</dbReference>
<dbReference type="InterPro" id="IPR036736">
    <property type="entry name" value="ACP-like_sf"/>
</dbReference>
<keyword evidence="2" id="KW-0596">Phosphopantetheine</keyword>
<evidence type="ECO:0000256" key="3">
    <source>
        <dbReference type="ARBA" id="ARBA00022553"/>
    </source>
</evidence>
<dbReference type="InterPro" id="IPR020806">
    <property type="entry name" value="PKS_PP-bd"/>
</dbReference>
<sequence length="710" mass="79561">PGELHIGGAGLARGYLNRPELTNEKFILHPFSNEPNARLYKTGDLARYLPDGNIEYLGRIDNQVKIRGFRIELGEIEAVLSQHPQAQGAVVMAREDIPGDKRLVAYITTETEATPTSDELRQYLKGKLPEYMVPSAIVFLETFPLTPNGKVDRRALPCPDFQSSQTDKYAAPRTPIEEILTYLWGQILKLNQVGIHDNFFELGGHSLLATQLISRIRSHFQVELPLRSLFGAPTVAELAPIIGQLQQQNLQLSVSPIVKRDNDNDLPLSYAQTRLWFIDQFQPSSSLYNIPAALRLVGSLDVAALEQSFREIVQRHEALRTNFLTVDGQPTQIIHSQTSWTLSIVDRRDLSTTQPAQLLQQQALAPFDLANDCLLRTTLVVLSETEHILLICMHHIVSDGWSIGVFVEELTALYNAYAQGQPSPLSPLPIQYTDFAIWQRNWLQGEVLQSQLSYWQNQLADAPAILSLPTDRPRPAVQTYQGAHQEFGLSAELTQKLTILSQEQGVTLFMTLLAAFNTLLYRYSGQTDIVVGSPIANRNQSEIEGLIGFFVNTLVLRTDLSANPSFAQLLDRVREVSLGAYAHQDLPFEMLVEAVAPSRDLSYSPLFQVMFVLQNAPISQLELSGLTLSPQELEMPIAKFDLTLSMESTPDGLMGWWEYNTDLFDGSTIERMTGHFLTLLEAIVAHPETPISQIPMLTTVEQHQLLTEWN</sequence>
<dbReference type="Pfam" id="PF00550">
    <property type="entry name" value="PP-binding"/>
    <property type="match status" value="1"/>
</dbReference>
<dbReference type="InterPro" id="IPR045851">
    <property type="entry name" value="AMP-bd_C_sf"/>
</dbReference>
<dbReference type="Pfam" id="PF00668">
    <property type="entry name" value="Condensation"/>
    <property type="match status" value="1"/>
</dbReference>
<dbReference type="CDD" id="cd19531">
    <property type="entry name" value="LCL_NRPS-like"/>
    <property type="match status" value="1"/>
</dbReference>
<evidence type="ECO:0000259" key="4">
    <source>
        <dbReference type="PROSITE" id="PS50075"/>
    </source>
</evidence>
<dbReference type="InterPro" id="IPR023213">
    <property type="entry name" value="CAT-like_dom_sf"/>
</dbReference>
<comment type="cofactor">
    <cofactor evidence="1">
        <name>pantetheine 4'-phosphate</name>
        <dbReference type="ChEBI" id="CHEBI:47942"/>
    </cofactor>
</comment>
<comment type="caution">
    <text evidence="5">The sequence shown here is derived from an EMBL/GenBank/DDBJ whole genome shotgun (WGS) entry which is preliminary data.</text>
</comment>
<dbReference type="Gene3D" id="3.30.559.10">
    <property type="entry name" value="Chloramphenicol acetyltransferase-like domain"/>
    <property type="match status" value="1"/>
</dbReference>
<dbReference type="Gene3D" id="2.30.38.10">
    <property type="entry name" value="Luciferase, Domain 3"/>
    <property type="match status" value="1"/>
</dbReference>
<dbReference type="SMART" id="SM00823">
    <property type="entry name" value="PKS_PP"/>
    <property type="match status" value="1"/>
</dbReference>
<dbReference type="Gene3D" id="3.30.559.30">
    <property type="entry name" value="Nonribosomal peptide synthetase, condensation domain"/>
    <property type="match status" value="1"/>
</dbReference>
<accession>A0ABV4WL92</accession>
<dbReference type="InterPro" id="IPR009081">
    <property type="entry name" value="PP-bd_ACP"/>
</dbReference>
<evidence type="ECO:0000313" key="6">
    <source>
        <dbReference type="Proteomes" id="UP001576780"/>
    </source>
</evidence>
<dbReference type="SUPFAM" id="SSF52777">
    <property type="entry name" value="CoA-dependent acyltransferases"/>
    <property type="match status" value="2"/>
</dbReference>
<dbReference type="EMBL" id="JBHFNT010000124">
    <property type="protein sequence ID" value="MFB2835830.1"/>
    <property type="molecule type" value="Genomic_DNA"/>
</dbReference>
<feature type="non-terminal residue" evidence="5">
    <location>
        <position position="710"/>
    </location>
</feature>
<evidence type="ECO:0000313" key="5">
    <source>
        <dbReference type="EMBL" id="MFB2835830.1"/>
    </source>
</evidence>
<name>A0ABV4WL92_9CYAN</name>
<dbReference type="PROSITE" id="PS50075">
    <property type="entry name" value="CARRIER"/>
    <property type="match status" value="1"/>
</dbReference>
<protein>
    <submittedName>
        <fullName evidence="5">Condensation domain-containing protein</fullName>
    </submittedName>
</protein>